<name>A0ABV9U4Q6_9ACTN</name>
<organism evidence="11 12">
    <name type="scientific">Actinomadura gamaensis</name>
    <dbReference type="NCBI Taxonomy" id="1763541"/>
    <lineage>
        <taxon>Bacteria</taxon>
        <taxon>Bacillati</taxon>
        <taxon>Actinomycetota</taxon>
        <taxon>Actinomycetes</taxon>
        <taxon>Streptosporangiales</taxon>
        <taxon>Thermomonosporaceae</taxon>
        <taxon>Actinomadura</taxon>
    </lineage>
</organism>
<dbReference type="InterPro" id="IPR007419">
    <property type="entry name" value="BFD-like_2Fe2S-bd_dom"/>
</dbReference>
<evidence type="ECO:0000256" key="6">
    <source>
        <dbReference type="ARBA" id="ARBA00023014"/>
    </source>
</evidence>
<proteinExistence type="inferred from homology"/>
<dbReference type="PANTHER" id="PTHR37424">
    <property type="entry name" value="BACTERIOFERRITIN-ASSOCIATED FERREDOXIN"/>
    <property type="match status" value="1"/>
</dbReference>
<sequence length="152" mass="15727">MYVCVCNAVTEDDVRGCMLDGGCRQVREVKDACGWKPGCGSCTRRLYALVSEVNTASDMVDAITGGPVPPVLPAGEPAPPFGVPAEPRTRRLPIEPVNASAPAHVSAEPARGAAEPARGAADEGSQCPAAGSPACERAMAPVRSRWLRDTAA</sequence>
<feature type="region of interest" description="Disordered" evidence="9">
    <location>
        <begin position="68"/>
        <end position="152"/>
    </location>
</feature>
<evidence type="ECO:0000256" key="3">
    <source>
        <dbReference type="ARBA" id="ARBA00022723"/>
    </source>
</evidence>
<evidence type="ECO:0000256" key="7">
    <source>
        <dbReference type="ARBA" id="ARBA00039386"/>
    </source>
</evidence>
<evidence type="ECO:0000313" key="12">
    <source>
        <dbReference type="Proteomes" id="UP001595872"/>
    </source>
</evidence>
<reference evidence="12" key="1">
    <citation type="journal article" date="2019" name="Int. J. Syst. Evol. Microbiol.">
        <title>The Global Catalogue of Microorganisms (GCM) 10K type strain sequencing project: providing services to taxonomists for standard genome sequencing and annotation.</title>
        <authorList>
            <consortium name="The Broad Institute Genomics Platform"/>
            <consortium name="The Broad Institute Genome Sequencing Center for Infectious Disease"/>
            <person name="Wu L."/>
            <person name="Ma J."/>
        </authorList>
    </citation>
    <scope>NUCLEOTIDE SEQUENCE [LARGE SCALE GENOMIC DNA]</scope>
    <source>
        <strain evidence="12">KLKA75</strain>
    </source>
</reference>
<keyword evidence="5" id="KW-0408">Iron</keyword>
<evidence type="ECO:0000256" key="2">
    <source>
        <dbReference type="ARBA" id="ARBA00022714"/>
    </source>
</evidence>
<keyword evidence="4" id="KW-0249">Electron transport</keyword>
<evidence type="ECO:0000256" key="8">
    <source>
        <dbReference type="ARBA" id="ARBA00046332"/>
    </source>
</evidence>
<feature type="domain" description="BFD-like [2Fe-2S]-binding" evidence="10">
    <location>
        <begin position="2"/>
        <end position="50"/>
    </location>
</feature>
<dbReference type="InterPro" id="IPR052371">
    <property type="entry name" value="BFD-associated_ferredoxin"/>
</dbReference>
<evidence type="ECO:0000256" key="1">
    <source>
        <dbReference type="ARBA" id="ARBA00022448"/>
    </source>
</evidence>
<dbReference type="Gene3D" id="1.10.10.1100">
    <property type="entry name" value="BFD-like [2Fe-2S]-binding domain"/>
    <property type="match status" value="1"/>
</dbReference>
<comment type="caution">
    <text evidence="11">The sequence shown here is derived from an EMBL/GenBank/DDBJ whole genome shotgun (WGS) entry which is preliminary data.</text>
</comment>
<evidence type="ECO:0000256" key="9">
    <source>
        <dbReference type="SAM" id="MobiDB-lite"/>
    </source>
</evidence>
<evidence type="ECO:0000313" key="11">
    <source>
        <dbReference type="EMBL" id="MFC4910551.1"/>
    </source>
</evidence>
<keyword evidence="12" id="KW-1185">Reference proteome</keyword>
<feature type="compositionally biased region" description="Low complexity" evidence="9">
    <location>
        <begin position="107"/>
        <end position="119"/>
    </location>
</feature>
<keyword evidence="1" id="KW-0813">Transport</keyword>
<comment type="similarity">
    <text evidence="8">Belongs to the Bfd family.</text>
</comment>
<protein>
    <recommendedName>
        <fullName evidence="7">Bacterioferritin-associated ferredoxin</fullName>
    </recommendedName>
</protein>
<dbReference type="Pfam" id="PF04324">
    <property type="entry name" value="Fer2_BFD"/>
    <property type="match status" value="1"/>
</dbReference>
<dbReference type="Proteomes" id="UP001595872">
    <property type="component" value="Unassembled WGS sequence"/>
</dbReference>
<feature type="compositionally biased region" description="Pro residues" evidence="9">
    <location>
        <begin position="68"/>
        <end position="82"/>
    </location>
</feature>
<accession>A0ABV9U4Q6</accession>
<evidence type="ECO:0000259" key="10">
    <source>
        <dbReference type="Pfam" id="PF04324"/>
    </source>
</evidence>
<dbReference type="PANTHER" id="PTHR37424:SF1">
    <property type="entry name" value="BACTERIOFERRITIN-ASSOCIATED FERREDOXIN"/>
    <property type="match status" value="1"/>
</dbReference>
<keyword evidence="2" id="KW-0001">2Fe-2S</keyword>
<evidence type="ECO:0000256" key="4">
    <source>
        <dbReference type="ARBA" id="ARBA00022982"/>
    </source>
</evidence>
<dbReference type="EMBL" id="JBHSIT010000007">
    <property type="protein sequence ID" value="MFC4910551.1"/>
    <property type="molecule type" value="Genomic_DNA"/>
</dbReference>
<keyword evidence="6" id="KW-0411">Iron-sulfur</keyword>
<dbReference type="InterPro" id="IPR041854">
    <property type="entry name" value="BFD-like_2Fe2S-bd_dom_sf"/>
</dbReference>
<dbReference type="RefSeq" id="WP_378258984.1">
    <property type="nucleotide sequence ID" value="NZ_JBHSIT010000007.1"/>
</dbReference>
<gene>
    <name evidence="11" type="ORF">ACFPCY_24770</name>
</gene>
<keyword evidence="3" id="KW-0479">Metal-binding</keyword>
<evidence type="ECO:0000256" key="5">
    <source>
        <dbReference type="ARBA" id="ARBA00023004"/>
    </source>
</evidence>